<organism evidence="4 5">
    <name type="scientific">Septoria linicola</name>
    <dbReference type="NCBI Taxonomy" id="215465"/>
    <lineage>
        <taxon>Eukaryota</taxon>
        <taxon>Fungi</taxon>
        <taxon>Dikarya</taxon>
        <taxon>Ascomycota</taxon>
        <taxon>Pezizomycotina</taxon>
        <taxon>Dothideomycetes</taxon>
        <taxon>Dothideomycetidae</taxon>
        <taxon>Mycosphaerellales</taxon>
        <taxon>Mycosphaerellaceae</taxon>
        <taxon>Septoria</taxon>
    </lineage>
</organism>
<comment type="similarity">
    <text evidence="1">Belongs to the short-chain dehydrogenases/reductases (SDR) family.</text>
</comment>
<name>A0A9Q9EFD1_9PEZI</name>
<keyword evidence="3" id="KW-0560">Oxidoreductase</keyword>
<accession>A0A9Q9EFD1</accession>
<protein>
    <submittedName>
        <fullName evidence="4">Short-chain dehydrogenase/reductase SDR, NAD(P)-binding domain superfamily</fullName>
    </submittedName>
</protein>
<dbReference type="AlphaFoldDB" id="A0A9Q9EFD1"/>
<dbReference type="InterPro" id="IPR020904">
    <property type="entry name" value="Sc_DH/Rdtase_CS"/>
</dbReference>
<dbReference type="InterPro" id="IPR002347">
    <property type="entry name" value="SDR_fam"/>
</dbReference>
<keyword evidence="2" id="KW-0521">NADP</keyword>
<evidence type="ECO:0000313" key="4">
    <source>
        <dbReference type="EMBL" id="USW47088.1"/>
    </source>
</evidence>
<evidence type="ECO:0000256" key="1">
    <source>
        <dbReference type="ARBA" id="ARBA00006484"/>
    </source>
</evidence>
<dbReference type="Pfam" id="PF13561">
    <property type="entry name" value="adh_short_C2"/>
    <property type="match status" value="1"/>
</dbReference>
<proteinExistence type="inferred from homology"/>
<dbReference type="PANTHER" id="PTHR24321:SF8">
    <property type="entry name" value="ESTRADIOL 17-BETA-DEHYDROGENASE 8-RELATED"/>
    <property type="match status" value="1"/>
</dbReference>
<dbReference type="PROSITE" id="PS00061">
    <property type="entry name" value="ADH_SHORT"/>
    <property type="match status" value="1"/>
</dbReference>
<dbReference type="GO" id="GO:0016491">
    <property type="term" value="F:oxidoreductase activity"/>
    <property type="evidence" value="ECO:0007669"/>
    <property type="project" value="UniProtKB-KW"/>
</dbReference>
<dbReference type="PRINTS" id="PR00080">
    <property type="entry name" value="SDRFAMILY"/>
</dbReference>
<dbReference type="FunFam" id="3.40.50.720:FF:000084">
    <property type="entry name" value="Short-chain dehydrogenase reductase"/>
    <property type="match status" value="1"/>
</dbReference>
<sequence>MGRDNDFADQVIAITGGASGIGLSTAQILLSRGANVAIGDIDHAALSQAKQSLQPQEKVLCTKLDVSNRSNVDSWIAEIKNKWGRLDGAANCAGVIGIHHGTRKVEELDDGQWDLIMRINLTGMMYCMRAELQHISSPGSIVCVSSVQGTLGFAGHAAYSASKHGVLGLVKSAAKEVGERDVRVNAVTPGSIQTPLMDKRNALEGVDANDMHPTPINRLARADEVGKLIVWLLSSEASFVTGATYAVDGGWAC</sequence>
<dbReference type="InterPro" id="IPR036291">
    <property type="entry name" value="NAD(P)-bd_dom_sf"/>
</dbReference>
<gene>
    <name evidence="4" type="ORF">Slin15195_G004070</name>
</gene>
<evidence type="ECO:0000256" key="3">
    <source>
        <dbReference type="ARBA" id="ARBA00023002"/>
    </source>
</evidence>
<dbReference type="Proteomes" id="UP001056384">
    <property type="component" value="Chromosome 1"/>
</dbReference>
<dbReference type="OrthoDB" id="1669814at2759"/>
<keyword evidence="5" id="KW-1185">Reference proteome</keyword>
<dbReference type="CDD" id="cd05233">
    <property type="entry name" value="SDR_c"/>
    <property type="match status" value="1"/>
</dbReference>
<dbReference type="EMBL" id="CP099418">
    <property type="protein sequence ID" value="USW47088.1"/>
    <property type="molecule type" value="Genomic_DNA"/>
</dbReference>
<dbReference type="Gene3D" id="3.40.50.720">
    <property type="entry name" value="NAD(P)-binding Rossmann-like Domain"/>
    <property type="match status" value="1"/>
</dbReference>
<reference evidence="4" key="1">
    <citation type="submission" date="2022-06" db="EMBL/GenBank/DDBJ databases">
        <title>Complete genome sequences of two strains of the flax pathogen Septoria linicola.</title>
        <authorList>
            <person name="Lapalu N."/>
            <person name="Simon A."/>
            <person name="Demenou B."/>
            <person name="Paumier D."/>
            <person name="Guillot M.-P."/>
            <person name="Gout L."/>
            <person name="Valade R."/>
        </authorList>
    </citation>
    <scope>NUCLEOTIDE SEQUENCE</scope>
    <source>
        <strain evidence="4">SE15195</strain>
    </source>
</reference>
<evidence type="ECO:0000313" key="5">
    <source>
        <dbReference type="Proteomes" id="UP001056384"/>
    </source>
</evidence>
<dbReference type="SUPFAM" id="SSF51735">
    <property type="entry name" value="NAD(P)-binding Rossmann-fold domains"/>
    <property type="match status" value="1"/>
</dbReference>
<evidence type="ECO:0000256" key="2">
    <source>
        <dbReference type="ARBA" id="ARBA00022857"/>
    </source>
</evidence>
<dbReference type="PANTHER" id="PTHR24321">
    <property type="entry name" value="DEHYDROGENASES, SHORT CHAIN"/>
    <property type="match status" value="1"/>
</dbReference>
<dbReference type="PRINTS" id="PR00081">
    <property type="entry name" value="GDHRDH"/>
</dbReference>